<gene>
    <name evidence="1" type="ORF">Nepgr_018573</name>
</gene>
<keyword evidence="2" id="KW-1185">Reference proteome</keyword>
<reference evidence="1" key="1">
    <citation type="submission" date="2023-05" db="EMBL/GenBank/DDBJ databases">
        <title>Nepenthes gracilis genome sequencing.</title>
        <authorList>
            <person name="Fukushima K."/>
        </authorList>
    </citation>
    <scope>NUCLEOTIDE SEQUENCE</scope>
    <source>
        <strain evidence="1">SING2019-196</strain>
    </source>
</reference>
<accession>A0AAD3STB5</accession>
<evidence type="ECO:0000313" key="1">
    <source>
        <dbReference type="EMBL" id="GMH16732.1"/>
    </source>
</evidence>
<name>A0AAD3STB5_NEPGR</name>
<protein>
    <submittedName>
        <fullName evidence="1">Uncharacterized protein</fullName>
    </submittedName>
</protein>
<evidence type="ECO:0000313" key="2">
    <source>
        <dbReference type="Proteomes" id="UP001279734"/>
    </source>
</evidence>
<comment type="caution">
    <text evidence="1">The sequence shown here is derived from an EMBL/GenBank/DDBJ whole genome shotgun (WGS) entry which is preliminary data.</text>
</comment>
<dbReference type="AlphaFoldDB" id="A0AAD3STB5"/>
<sequence length="92" mass="10214">MVNHPMISNHPASLPQSGVSEVIYFVEKRFDNSDSCYIASHKLLSMAGVKASPCSSVEYYVEDHNSINFPLHPITSIIAHLTFILNLAPEKI</sequence>
<dbReference type="Proteomes" id="UP001279734">
    <property type="component" value="Unassembled WGS sequence"/>
</dbReference>
<organism evidence="1 2">
    <name type="scientific">Nepenthes gracilis</name>
    <name type="common">Slender pitcher plant</name>
    <dbReference type="NCBI Taxonomy" id="150966"/>
    <lineage>
        <taxon>Eukaryota</taxon>
        <taxon>Viridiplantae</taxon>
        <taxon>Streptophyta</taxon>
        <taxon>Embryophyta</taxon>
        <taxon>Tracheophyta</taxon>
        <taxon>Spermatophyta</taxon>
        <taxon>Magnoliopsida</taxon>
        <taxon>eudicotyledons</taxon>
        <taxon>Gunneridae</taxon>
        <taxon>Pentapetalae</taxon>
        <taxon>Caryophyllales</taxon>
        <taxon>Nepenthaceae</taxon>
        <taxon>Nepenthes</taxon>
    </lineage>
</organism>
<proteinExistence type="predicted"/>
<dbReference type="EMBL" id="BSYO01000017">
    <property type="protein sequence ID" value="GMH16732.1"/>
    <property type="molecule type" value="Genomic_DNA"/>
</dbReference>